<dbReference type="Pfam" id="PF14223">
    <property type="entry name" value="Retrotran_gag_2"/>
    <property type="match status" value="1"/>
</dbReference>
<protein>
    <recommendedName>
        <fullName evidence="4">CCHC-type domain-containing protein</fullName>
    </recommendedName>
</protein>
<accession>A0AAD5NLH6</accession>
<organism evidence="2 3">
    <name type="scientific">Acer negundo</name>
    <name type="common">Box elder</name>
    <dbReference type="NCBI Taxonomy" id="4023"/>
    <lineage>
        <taxon>Eukaryota</taxon>
        <taxon>Viridiplantae</taxon>
        <taxon>Streptophyta</taxon>
        <taxon>Embryophyta</taxon>
        <taxon>Tracheophyta</taxon>
        <taxon>Spermatophyta</taxon>
        <taxon>Magnoliopsida</taxon>
        <taxon>eudicotyledons</taxon>
        <taxon>Gunneridae</taxon>
        <taxon>Pentapetalae</taxon>
        <taxon>rosids</taxon>
        <taxon>malvids</taxon>
        <taxon>Sapindales</taxon>
        <taxon>Sapindaceae</taxon>
        <taxon>Hippocastanoideae</taxon>
        <taxon>Acereae</taxon>
        <taxon>Acer</taxon>
    </lineage>
</organism>
<evidence type="ECO:0000256" key="1">
    <source>
        <dbReference type="SAM" id="MobiDB-lite"/>
    </source>
</evidence>
<feature type="region of interest" description="Disordered" evidence="1">
    <location>
        <begin position="108"/>
        <end position="135"/>
    </location>
</feature>
<reference evidence="2" key="1">
    <citation type="journal article" date="2022" name="Plant J.">
        <title>Strategies of tolerance reflected in two North American maple genomes.</title>
        <authorList>
            <person name="McEvoy S.L."/>
            <person name="Sezen U.U."/>
            <person name="Trouern-Trend A."/>
            <person name="McMahon S.M."/>
            <person name="Schaberg P.G."/>
            <person name="Yang J."/>
            <person name="Wegrzyn J.L."/>
            <person name="Swenson N.G."/>
        </authorList>
    </citation>
    <scope>NUCLEOTIDE SEQUENCE</scope>
    <source>
        <strain evidence="2">91603</strain>
    </source>
</reference>
<keyword evidence="3" id="KW-1185">Reference proteome</keyword>
<dbReference type="AlphaFoldDB" id="A0AAD5NLH6"/>
<sequence>MYELNNAHNQPFIFLKLIMMRYKDGTPMAEHLNYFQGLINQLEVMDIKLGERVHALILLGSLPESWETIVVTLSHSTPGGNLTLKMVKDGALNEENRRKEQGFVTQSQTLVTENRERSKSRTPRNRDNDKKSRGRCKSMKEISCFHCGKPMHKKFQCRKFKRE</sequence>
<evidence type="ECO:0008006" key="4">
    <source>
        <dbReference type="Google" id="ProtNLM"/>
    </source>
</evidence>
<dbReference type="Proteomes" id="UP001064489">
    <property type="component" value="Chromosome 10"/>
</dbReference>
<proteinExistence type="predicted"/>
<evidence type="ECO:0000313" key="2">
    <source>
        <dbReference type="EMBL" id="KAI9165168.1"/>
    </source>
</evidence>
<comment type="caution">
    <text evidence="2">The sequence shown here is derived from an EMBL/GenBank/DDBJ whole genome shotgun (WGS) entry which is preliminary data.</text>
</comment>
<evidence type="ECO:0000313" key="3">
    <source>
        <dbReference type="Proteomes" id="UP001064489"/>
    </source>
</evidence>
<reference evidence="2" key="2">
    <citation type="submission" date="2023-02" db="EMBL/GenBank/DDBJ databases">
        <authorList>
            <person name="Swenson N.G."/>
            <person name="Wegrzyn J.L."/>
            <person name="Mcevoy S.L."/>
        </authorList>
    </citation>
    <scope>NUCLEOTIDE SEQUENCE</scope>
    <source>
        <strain evidence="2">91603</strain>
        <tissue evidence="2">Leaf</tissue>
    </source>
</reference>
<dbReference type="EMBL" id="JAJSOW010000105">
    <property type="protein sequence ID" value="KAI9165168.1"/>
    <property type="molecule type" value="Genomic_DNA"/>
</dbReference>
<gene>
    <name evidence="2" type="ORF">LWI28_008915</name>
</gene>
<feature type="compositionally biased region" description="Basic and acidic residues" evidence="1">
    <location>
        <begin position="113"/>
        <end position="131"/>
    </location>
</feature>
<name>A0AAD5NLH6_ACENE</name>